<organism evidence="1 2">
    <name type="scientific">Saprolegnia parasitica (strain CBS 223.65)</name>
    <dbReference type="NCBI Taxonomy" id="695850"/>
    <lineage>
        <taxon>Eukaryota</taxon>
        <taxon>Sar</taxon>
        <taxon>Stramenopiles</taxon>
        <taxon>Oomycota</taxon>
        <taxon>Saprolegniomycetes</taxon>
        <taxon>Saprolegniales</taxon>
        <taxon>Saprolegniaceae</taxon>
        <taxon>Saprolegnia</taxon>
    </lineage>
</organism>
<dbReference type="GeneID" id="24131893"/>
<name>A0A067CDW0_SAPPC</name>
<dbReference type="VEuPathDB" id="FungiDB:SPRG_09742"/>
<keyword evidence="2" id="KW-1185">Reference proteome</keyword>
<dbReference type="RefSeq" id="XP_012204281.1">
    <property type="nucleotide sequence ID" value="XM_012348891.1"/>
</dbReference>
<evidence type="ECO:0000313" key="2">
    <source>
        <dbReference type="Proteomes" id="UP000030745"/>
    </source>
</evidence>
<gene>
    <name evidence="1" type="ORF">SPRG_09742</name>
</gene>
<dbReference type="PANTHER" id="PTHR37067">
    <property type="entry name" value="PX DOMAIN-CONTAINING PROTEIN"/>
    <property type="match status" value="1"/>
</dbReference>
<dbReference type="KEGG" id="spar:SPRG_09742"/>
<accession>A0A067CDW0</accession>
<proteinExistence type="predicted"/>
<sequence length="276" mass="31061">MAPSRTTPFQSKHALEYGLELVATSADGDQTVRCKFCVYEGRDKVEVCPGATRKRKSRTDIQFFKRPFKPENYRSHLKQHEASWAVYKELSLEKKKVYFTDKISSANTMHSFVDSSADTIVYTIKGTIVDDIIGDLFFRPDQGDVDEDDDELGDNAASAARKKAAQLVKQKVNAMSLFKLAEDEEGGLEPSFSAALDKHDLTTTFDEAWDVTAGRWVTLQTFCCGLAAVFPNTTSVESDFSILKWEMDENRTDMMHLSLEGVFQAKQRDVLQALSH</sequence>
<dbReference type="Proteomes" id="UP000030745">
    <property type="component" value="Unassembled WGS sequence"/>
</dbReference>
<dbReference type="OMA" id="HEASWAV"/>
<dbReference type="OrthoDB" id="79020at2759"/>
<protein>
    <submittedName>
        <fullName evidence="1">Uncharacterized protein</fullName>
    </submittedName>
</protein>
<dbReference type="EMBL" id="KK583236">
    <property type="protein sequence ID" value="KDO25012.1"/>
    <property type="molecule type" value="Genomic_DNA"/>
</dbReference>
<reference evidence="1 2" key="1">
    <citation type="journal article" date="2013" name="PLoS Genet.">
        <title>Distinctive expansion of potential virulence genes in the genome of the oomycete fish pathogen Saprolegnia parasitica.</title>
        <authorList>
            <person name="Jiang R.H."/>
            <person name="de Bruijn I."/>
            <person name="Haas B.J."/>
            <person name="Belmonte R."/>
            <person name="Lobach L."/>
            <person name="Christie J."/>
            <person name="van den Ackerveken G."/>
            <person name="Bottin A."/>
            <person name="Bulone V."/>
            <person name="Diaz-Moreno S.M."/>
            <person name="Dumas B."/>
            <person name="Fan L."/>
            <person name="Gaulin E."/>
            <person name="Govers F."/>
            <person name="Grenville-Briggs L.J."/>
            <person name="Horner N.R."/>
            <person name="Levin J.Z."/>
            <person name="Mammella M."/>
            <person name="Meijer H.J."/>
            <person name="Morris P."/>
            <person name="Nusbaum C."/>
            <person name="Oome S."/>
            <person name="Phillips A.J."/>
            <person name="van Rooyen D."/>
            <person name="Rzeszutek E."/>
            <person name="Saraiva M."/>
            <person name="Secombes C.J."/>
            <person name="Seidl M.F."/>
            <person name="Snel B."/>
            <person name="Stassen J.H."/>
            <person name="Sykes S."/>
            <person name="Tripathy S."/>
            <person name="van den Berg H."/>
            <person name="Vega-Arreguin J.C."/>
            <person name="Wawra S."/>
            <person name="Young S.K."/>
            <person name="Zeng Q."/>
            <person name="Dieguez-Uribeondo J."/>
            <person name="Russ C."/>
            <person name="Tyler B.M."/>
            <person name="van West P."/>
        </authorList>
    </citation>
    <scope>NUCLEOTIDE SEQUENCE [LARGE SCALE GENOMIC DNA]</scope>
    <source>
        <strain evidence="1 2">CBS 223.65</strain>
    </source>
</reference>
<dbReference type="AlphaFoldDB" id="A0A067CDW0"/>
<evidence type="ECO:0000313" key="1">
    <source>
        <dbReference type="EMBL" id="KDO25012.1"/>
    </source>
</evidence>
<dbReference type="PANTHER" id="PTHR37067:SF3">
    <property type="entry name" value="PX DOMAIN-CONTAINING PROTEIN"/>
    <property type="match status" value="1"/>
</dbReference>